<protein>
    <submittedName>
        <fullName evidence="1">Uncharacterized protein</fullName>
    </submittedName>
</protein>
<gene>
    <name evidence="1" type="ORF">VFPBJ_00671</name>
</gene>
<dbReference type="Proteomes" id="UP000078240">
    <property type="component" value="Unassembled WGS sequence"/>
</dbReference>
<organism evidence="1 2">
    <name type="scientific">Purpureocillium lilacinum</name>
    <name type="common">Paecilomyces lilacinus</name>
    <dbReference type="NCBI Taxonomy" id="33203"/>
    <lineage>
        <taxon>Eukaryota</taxon>
        <taxon>Fungi</taxon>
        <taxon>Dikarya</taxon>
        <taxon>Ascomycota</taxon>
        <taxon>Pezizomycotina</taxon>
        <taxon>Sordariomycetes</taxon>
        <taxon>Hypocreomycetidae</taxon>
        <taxon>Hypocreales</taxon>
        <taxon>Ophiocordycipitaceae</taxon>
        <taxon>Purpureocillium</taxon>
    </lineage>
</organism>
<evidence type="ECO:0000313" key="1">
    <source>
        <dbReference type="EMBL" id="OAQ86631.1"/>
    </source>
</evidence>
<name>A0A179HAU2_PURLI</name>
<dbReference type="EMBL" id="LSBH01000001">
    <property type="protein sequence ID" value="OAQ86631.1"/>
    <property type="molecule type" value="Genomic_DNA"/>
</dbReference>
<sequence>MMAGRATARYLKRVRPGATQWKQAPWHPCPTNRSSASNRVVGGHGTLPWLNDPWMVGAISLGRYRYQGRQATCCVVQPHRPHPPSTPSLPPDSFLATVSTIVTRAATLSNVCPWGQCMSSVDSARAWTRSHNTTVVCRVLDCKFRSRGANTELQGSGEGEKSNS</sequence>
<reference evidence="1 2" key="1">
    <citation type="submission" date="2016-01" db="EMBL/GenBank/DDBJ databases">
        <title>Biosynthesis of antibiotic leucinostatins and their inhibition on Phytophthora in bio-control Purpureocillium lilacinum.</title>
        <authorList>
            <person name="Wang G."/>
            <person name="Liu Z."/>
            <person name="Lin R."/>
            <person name="Li E."/>
            <person name="Mao Z."/>
            <person name="Ling J."/>
            <person name="Yin W."/>
            <person name="Xie B."/>
        </authorList>
    </citation>
    <scope>NUCLEOTIDE SEQUENCE [LARGE SCALE GENOMIC DNA]</scope>
    <source>
        <strain evidence="1">PLBJ-1</strain>
    </source>
</reference>
<evidence type="ECO:0000313" key="2">
    <source>
        <dbReference type="Proteomes" id="UP000078240"/>
    </source>
</evidence>
<comment type="caution">
    <text evidence="1">The sequence shown here is derived from an EMBL/GenBank/DDBJ whole genome shotgun (WGS) entry which is preliminary data.</text>
</comment>
<proteinExistence type="predicted"/>
<accession>A0A179HAU2</accession>
<dbReference type="AlphaFoldDB" id="A0A179HAU2"/>